<protein>
    <submittedName>
        <fullName evidence="6">Cytochrome P450 monooxygenase</fullName>
    </submittedName>
</protein>
<evidence type="ECO:0000313" key="7">
    <source>
        <dbReference type="Proteomes" id="UP000031192"/>
    </source>
</evidence>
<feature type="binding site" description="axial binding residue" evidence="5">
    <location>
        <position position="864"/>
    </location>
    <ligand>
        <name>heme</name>
        <dbReference type="ChEBI" id="CHEBI:30413"/>
    </ligand>
    <ligandPart>
        <name>Fe</name>
        <dbReference type="ChEBI" id="CHEBI:18248"/>
    </ligandPart>
</feature>
<dbReference type="GO" id="GO:0005506">
    <property type="term" value="F:iron ion binding"/>
    <property type="evidence" value="ECO:0007669"/>
    <property type="project" value="InterPro"/>
</dbReference>
<dbReference type="CDD" id="cd20615">
    <property type="entry name" value="CYP_GliC-like"/>
    <property type="match status" value="1"/>
</dbReference>
<name>A0A0B4GM37_METGA</name>
<dbReference type="PRINTS" id="PR00385">
    <property type="entry name" value="P450"/>
</dbReference>
<dbReference type="GO" id="GO:0004497">
    <property type="term" value="F:monooxygenase activity"/>
    <property type="evidence" value="ECO:0007669"/>
    <property type="project" value="UniProtKB-KW"/>
</dbReference>
<evidence type="ECO:0000313" key="6">
    <source>
        <dbReference type="EMBL" id="KID83628.1"/>
    </source>
</evidence>
<dbReference type="SFLD" id="SFLDS00036">
    <property type="entry name" value="Aromatic_Prenyltransferase"/>
    <property type="match status" value="1"/>
</dbReference>
<dbReference type="Pfam" id="PF11991">
    <property type="entry name" value="Trp_DMAT"/>
    <property type="match status" value="1"/>
</dbReference>
<dbReference type="PANTHER" id="PTHR40627:SF4">
    <property type="entry name" value="PRENYLTRANSFERASE ASQH1-RELATED"/>
    <property type="match status" value="1"/>
</dbReference>
<dbReference type="GO" id="GO:0020037">
    <property type="term" value="F:heme binding"/>
    <property type="evidence" value="ECO:0007669"/>
    <property type="project" value="InterPro"/>
</dbReference>
<accession>A0A0B4GM37</accession>
<evidence type="ECO:0000256" key="5">
    <source>
        <dbReference type="PIRSR" id="PIRSR602401-1"/>
    </source>
</evidence>
<dbReference type="InterPro" id="IPR036396">
    <property type="entry name" value="Cyt_P450_sf"/>
</dbReference>
<keyword evidence="7" id="KW-1185">Reference proteome</keyword>
<reference evidence="6 7" key="1">
    <citation type="journal article" date="2014" name="Proc. Natl. Acad. Sci. U.S.A.">
        <title>Trajectory and genomic determinants of fungal-pathogen speciation and host adaptation.</title>
        <authorList>
            <person name="Hu X."/>
            <person name="Xiao G."/>
            <person name="Zheng P."/>
            <person name="Shang Y."/>
            <person name="Su Y."/>
            <person name="Zhang X."/>
            <person name="Liu X."/>
            <person name="Zhan S."/>
            <person name="St Leger R.J."/>
            <person name="Wang C."/>
        </authorList>
    </citation>
    <scope>NUCLEOTIDE SEQUENCE [LARGE SCALE GENOMIC DNA]</scope>
    <source>
        <strain evidence="6 7">ARSEF 977</strain>
    </source>
</reference>
<keyword evidence="6" id="KW-0560">Oxidoreductase</keyword>
<dbReference type="CDD" id="cd13929">
    <property type="entry name" value="PT-DMATS_CymD"/>
    <property type="match status" value="1"/>
</dbReference>
<dbReference type="GO" id="GO:0016705">
    <property type="term" value="F:oxidoreductase activity, acting on paired donors, with incorporation or reduction of molecular oxygen"/>
    <property type="evidence" value="ECO:0007669"/>
    <property type="project" value="InterPro"/>
</dbReference>
<evidence type="ECO:0000256" key="3">
    <source>
        <dbReference type="ARBA" id="ARBA00022723"/>
    </source>
</evidence>
<dbReference type="AlphaFoldDB" id="A0A0B4GM37"/>
<dbReference type="OrthoDB" id="2789670at2759"/>
<dbReference type="Pfam" id="PF00067">
    <property type="entry name" value="p450"/>
    <property type="match status" value="1"/>
</dbReference>
<dbReference type="InterPro" id="IPR001128">
    <property type="entry name" value="Cyt_P450"/>
</dbReference>
<comment type="cofactor">
    <cofactor evidence="5">
        <name>heme</name>
        <dbReference type="ChEBI" id="CHEBI:30413"/>
    </cofactor>
</comment>
<dbReference type="InterPro" id="IPR033964">
    <property type="entry name" value="ABBA"/>
</dbReference>
<proteinExistence type="inferred from homology"/>
<dbReference type="InterPro" id="IPR002401">
    <property type="entry name" value="Cyt_P450_E_grp-I"/>
</dbReference>
<dbReference type="SUPFAM" id="SSF48264">
    <property type="entry name" value="Cytochrome P450"/>
    <property type="match status" value="1"/>
</dbReference>
<evidence type="ECO:0000256" key="2">
    <source>
        <dbReference type="ARBA" id="ARBA00022679"/>
    </source>
</evidence>
<evidence type="ECO:0000256" key="4">
    <source>
        <dbReference type="ARBA" id="ARBA00023004"/>
    </source>
</evidence>
<dbReference type="NCBIfam" id="TIGR03429">
    <property type="entry name" value="arom_pren_DMATS"/>
    <property type="match status" value="1"/>
</dbReference>
<keyword evidence="3 5" id="KW-0479">Metal-binding</keyword>
<keyword evidence="2" id="KW-0808">Transferase</keyword>
<comment type="similarity">
    <text evidence="1">Belongs to the tryptophan dimethylallyltransferase family.</text>
</comment>
<evidence type="ECO:0000256" key="1">
    <source>
        <dbReference type="ARBA" id="ARBA00010209"/>
    </source>
</evidence>
<dbReference type="InterPro" id="IPR017972">
    <property type="entry name" value="Cyt_P450_CS"/>
</dbReference>
<dbReference type="PANTHER" id="PTHR40627">
    <property type="entry name" value="INDOLE PRENYLTRANSFERASE TDIB-RELATED"/>
    <property type="match status" value="1"/>
</dbReference>
<comment type="caution">
    <text evidence="6">The sequence shown here is derived from an EMBL/GenBank/DDBJ whole genome shotgun (WGS) entry which is preliminary data.</text>
</comment>
<dbReference type="InterPro" id="IPR017795">
    <property type="entry name" value="ABBA_NscD-like"/>
</dbReference>
<dbReference type="Proteomes" id="UP000031192">
    <property type="component" value="Unassembled WGS sequence"/>
</dbReference>
<dbReference type="Gene3D" id="1.10.630.10">
    <property type="entry name" value="Cytochrome P450"/>
    <property type="match status" value="1"/>
</dbReference>
<organism evidence="6 7">
    <name type="scientific">Metarhizium guizhouense (strain ARSEF 977)</name>
    <dbReference type="NCBI Taxonomy" id="1276136"/>
    <lineage>
        <taxon>Eukaryota</taxon>
        <taxon>Fungi</taxon>
        <taxon>Dikarya</taxon>
        <taxon>Ascomycota</taxon>
        <taxon>Pezizomycotina</taxon>
        <taxon>Sordariomycetes</taxon>
        <taxon>Hypocreomycetidae</taxon>
        <taxon>Hypocreales</taxon>
        <taxon>Clavicipitaceae</taxon>
        <taxon>Metarhizium</taxon>
    </lineage>
</organism>
<keyword evidence="5" id="KW-0349">Heme</keyword>
<gene>
    <name evidence="6" type="ORF">MGU_09107</name>
</gene>
<dbReference type="HOGENOM" id="CLU_333504_0_0_1"/>
<sequence length="928" mass="106012">MALVFETIVSQVKWIIQANKDYHRILWDDDVGNMLTSMMRLAGYPEESQAIHRVFFNEHVARSLGPYPTKIKDRTLWHSFMTDDHTPLEMSWSWSDDSDTPVVRYAAEPIGWLAGTASDPLNSKATVVCLGDTLPWTPSLDLKWYKHFLRSLVADTKDEQSARTLAAEPLSQTFIAFDLEKESMTVKYYFLPALKSTVCQKTNLELIEESILKMPEADNSLTSCLNTITTYIRSQTPDNELHVEIFAIDCVSPAESRLKIYVRSRNTTFDGMLDVMTLGGQTSKFSDETVGSLRELWCACFSVENTTEAMSQPLKNKNHRTGGLLYYFELKPGGKMPTSKVYLPVRHYAESDDQVARGLSEYLLKRGKCLNGRLPYYDGVAKLCKHRSLKDGLGFQTYITCAVKNGAKRFYDDFMSVILNFAGEAPWKPDARYGLGNGNGRAKLLLFVHPVRDDQGNQIPGPNWQWLNGQTLDKFLDGRGKAQEWQKFGQIYRIWACSNPEIVITKPEDVRAFHTDSSFHNKAQSSNAGWLFHQLLGECMGLINGTRWNKVRSEFGPAFIHSAVVQKALDISKDAKRFIGNFGTSPVLTMHAASTVSRFPFFCTASHLYGELSCEEQLELWELGQRNLQMMGHILSGGLFRFPIARYFHRSAARRLESFSHDWTKFNRQIYHKRLNNGFQPPIVSIWQKVIDGTLTEEEVIHTLSEILFANLDVSTGNLSWLVIYLAKYKDIQNQLVQELKQNEKDLDSYCARKDTLLAYSVLETLRLRPFTVFSIPESSPKDKVLQNFRVPQNTSVVVNTLAINYNREFWGEKNEIFDPNRFKSIKNLEVSFLYTIVGGELGAHLLYQLRYNLFAFGMGSRKCLGSHFAEMMMKYFVIHLLDLYSLDIPVGKKAKKEDTSMDTWVPIPDMDIILRRRPLSLFQSQTG</sequence>
<dbReference type="EMBL" id="AZNH01000056">
    <property type="protein sequence ID" value="KID83628.1"/>
    <property type="molecule type" value="Genomic_DNA"/>
</dbReference>
<dbReference type="PRINTS" id="PR00463">
    <property type="entry name" value="EP450I"/>
</dbReference>
<dbReference type="PROSITE" id="PS00086">
    <property type="entry name" value="CYTOCHROME_P450"/>
    <property type="match status" value="1"/>
</dbReference>
<dbReference type="GO" id="GO:0016765">
    <property type="term" value="F:transferase activity, transferring alkyl or aryl (other than methyl) groups"/>
    <property type="evidence" value="ECO:0007669"/>
    <property type="project" value="InterPro"/>
</dbReference>
<keyword evidence="6" id="KW-0503">Monooxygenase</keyword>
<dbReference type="GO" id="GO:0009820">
    <property type="term" value="P:alkaloid metabolic process"/>
    <property type="evidence" value="ECO:0007669"/>
    <property type="project" value="InterPro"/>
</dbReference>
<keyword evidence="4 5" id="KW-0408">Iron</keyword>